<dbReference type="Proteomes" id="UP001396334">
    <property type="component" value="Unassembled WGS sequence"/>
</dbReference>
<keyword evidence="1" id="KW-0472">Membrane</keyword>
<comment type="caution">
    <text evidence="2">The sequence shown here is derived from an EMBL/GenBank/DDBJ whole genome shotgun (WGS) entry which is preliminary data.</text>
</comment>
<reference evidence="2 3" key="1">
    <citation type="journal article" date="2024" name="G3 (Bethesda)">
        <title>Genome assembly of Hibiscus sabdariffa L. provides insights into metabolisms of medicinal natural products.</title>
        <authorList>
            <person name="Kim T."/>
        </authorList>
    </citation>
    <scope>NUCLEOTIDE SEQUENCE [LARGE SCALE GENOMIC DNA]</scope>
    <source>
        <strain evidence="2">TK-2024</strain>
        <tissue evidence="2">Old leaves</tissue>
    </source>
</reference>
<protein>
    <submittedName>
        <fullName evidence="2">Uncharacterized protein</fullName>
    </submittedName>
</protein>
<keyword evidence="1" id="KW-1133">Transmembrane helix</keyword>
<evidence type="ECO:0000313" key="2">
    <source>
        <dbReference type="EMBL" id="KAK9028846.1"/>
    </source>
</evidence>
<dbReference type="InterPro" id="IPR036691">
    <property type="entry name" value="Endo/exonu/phosph_ase_sf"/>
</dbReference>
<gene>
    <name evidence="2" type="ORF">V6N11_025983</name>
</gene>
<dbReference type="EMBL" id="JBBPBN010000011">
    <property type="protein sequence ID" value="KAK9028846.1"/>
    <property type="molecule type" value="Genomic_DNA"/>
</dbReference>
<evidence type="ECO:0000256" key="1">
    <source>
        <dbReference type="SAM" id="Phobius"/>
    </source>
</evidence>
<dbReference type="Gene3D" id="3.60.10.10">
    <property type="entry name" value="Endonuclease/exonuclease/phosphatase"/>
    <property type="match status" value="1"/>
</dbReference>
<proteinExistence type="predicted"/>
<dbReference type="PANTHER" id="PTHR33710">
    <property type="entry name" value="BNAC02G09200D PROTEIN"/>
    <property type="match status" value="1"/>
</dbReference>
<feature type="transmembrane region" description="Helical" evidence="1">
    <location>
        <begin position="85"/>
        <end position="104"/>
    </location>
</feature>
<evidence type="ECO:0000313" key="3">
    <source>
        <dbReference type="Proteomes" id="UP001396334"/>
    </source>
</evidence>
<name>A0ABR2SUB1_9ROSI</name>
<dbReference type="PANTHER" id="PTHR33710:SF79">
    <property type="entry name" value="OS06G0205337 PROTEIN"/>
    <property type="match status" value="1"/>
</dbReference>
<organism evidence="2 3">
    <name type="scientific">Hibiscus sabdariffa</name>
    <name type="common">roselle</name>
    <dbReference type="NCBI Taxonomy" id="183260"/>
    <lineage>
        <taxon>Eukaryota</taxon>
        <taxon>Viridiplantae</taxon>
        <taxon>Streptophyta</taxon>
        <taxon>Embryophyta</taxon>
        <taxon>Tracheophyta</taxon>
        <taxon>Spermatophyta</taxon>
        <taxon>Magnoliopsida</taxon>
        <taxon>eudicotyledons</taxon>
        <taxon>Gunneridae</taxon>
        <taxon>Pentapetalae</taxon>
        <taxon>rosids</taxon>
        <taxon>malvids</taxon>
        <taxon>Malvales</taxon>
        <taxon>Malvaceae</taxon>
        <taxon>Malvoideae</taxon>
        <taxon>Hibiscus</taxon>
    </lineage>
</organism>
<keyword evidence="1" id="KW-0812">Transmembrane</keyword>
<keyword evidence="3" id="KW-1185">Reference proteome</keyword>
<sequence length="131" mass="14963">MSEKWCLIGDSNIVARPEEKSGGLPFEASQAKWFYDFLDCSCLMELPIKGGTFTWSNLRSEGDAIMEKMDPVLVSIEWNNVFPKAIGLLYAIIASGHAPIFLLIKGMNKRYKKDFKFESKWLLEEECSMKI</sequence>
<accession>A0ABR2SUB1</accession>
<dbReference type="SUPFAM" id="SSF56219">
    <property type="entry name" value="DNase I-like"/>
    <property type="match status" value="1"/>
</dbReference>